<accession>A0A0D3IV36</accession>
<dbReference type="GeneID" id="17261268"/>
<organism evidence="1 2">
    <name type="scientific">Emiliania huxleyi (strain CCMP1516)</name>
    <dbReference type="NCBI Taxonomy" id="280463"/>
    <lineage>
        <taxon>Eukaryota</taxon>
        <taxon>Haptista</taxon>
        <taxon>Haptophyta</taxon>
        <taxon>Prymnesiophyceae</taxon>
        <taxon>Isochrysidales</taxon>
        <taxon>Noelaerhabdaceae</taxon>
        <taxon>Emiliania</taxon>
    </lineage>
</organism>
<dbReference type="KEGG" id="ehx:EMIHUDRAFT_246063"/>
<reference evidence="2" key="1">
    <citation type="journal article" date="2013" name="Nature">
        <title>Pan genome of the phytoplankton Emiliania underpins its global distribution.</title>
        <authorList>
            <person name="Read B.A."/>
            <person name="Kegel J."/>
            <person name="Klute M.J."/>
            <person name="Kuo A."/>
            <person name="Lefebvre S.C."/>
            <person name="Maumus F."/>
            <person name="Mayer C."/>
            <person name="Miller J."/>
            <person name="Monier A."/>
            <person name="Salamov A."/>
            <person name="Young J."/>
            <person name="Aguilar M."/>
            <person name="Claverie J.M."/>
            <person name="Frickenhaus S."/>
            <person name="Gonzalez K."/>
            <person name="Herman E.K."/>
            <person name="Lin Y.C."/>
            <person name="Napier J."/>
            <person name="Ogata H."/>
            <person name="Sarno A.F."/>
            <person name="Shmutz J."/>
            <person name="Schroeder D."/>
            <person name="de Vargas C."/>
            <person name="Verret F."/>
            <person name="von Dassow P."/>
            <person name="Valentin K."/>
            <person name="Van de Peer Y."/>
            <person name="Wheeler G."/>
            <person name="Dacks J.B."/>
            <person name="Delwiche C.F."/>
            <person name="Dyhrman S.T."/>
            <person name="Glockner G."/>
            <person name="John U."/>
            <person name="Richards T."/>
            <person name="Worden A.Z."/>
            <person name="Zhang X."/>
            <person name="Grigoriev I.V."/>
            <person name="Allen A.E."/>
            <person name="Bidle K."/>
            <person name="Borodovsky M."/>
            <person name="Bowler C."/>
            <person name="Brownlee C."/>
            <person name="Cock J.M."/>
            <person name="Elias M."/>
            <person name="Gladyshev V.N."/>
            <person name="Groth M."/>
            <person name="Guda C."/>
            <person name="Hadaegh A."/>
            <person name="Iglesias-Rodriguez M.D."/>
            <person name="Jenkins J."/>
            <person name="Jones B.M."/>
            <person name="Lawson T."/>
            <person name="Leese F."/>
            <person name="Lindquist E."/>
            <person name="Lobanov A."/>
            <person name="Lomsadze A."/>
            <person name="Malik S.B."/>
            <person name="Marsh M.E."/>
            <person name="Mackinder L."/>
            <person name="Mock T."/>
            <person name="Mueller-Roeber B."/>
            <person name="Pagarete A."/>
            <person name="Parker M."/>
            <person name="Probert I."/>
            <person name="Quesneville H."/>
            <person name="Raines C."/>
            <person name="Rensing S.A."/>
            <person name="Riano-Pachon D.M."/>
            <person name="Richier S."/>
            <person name="Rokitta S."/>
            <person name="Shiraiwa Y."/>
            <person name="Soanes D.M."/>
            <person name="van der Giezen M."/>
            <person name="Wahlund T.M."/>
            <person name="Williams B."/>
            <person name="Wilson W."/>
            <person name="Wolfe G."/>
            <person name="Wurch L.L."/>
        </authorList>
    </citation>
    <scope>NUCLEOTIDE SEQUENCE</scope>
</reference>
<keyword evidence="2" id="KW-1185">Reference proteome</keyword>
<proteinExistence type="predicted"/>
<dbReference type="Proteomes" id="UP000013827">
    <property type="component" value="Unassembled WGS sequence"/>
</dbReference>
<name>A0A0D3IV36_EMIH1</name>
<dbReference type="RefSeq" id="XP_005767550.1">
    <property type="nucleotide sequence ID" value="XM_005767493.1"/>
</dbReference>
<sequence length="184" mass="19929">MSAHASRAYLITAEAKNGWYGGKESWKPLGLLEQYDGAYPARWPEPVIDFCLIDGGHSYYLAKRDWLTMRTACRVVAFHDIVNHAVGMAEQPQLWKDLTNASHVRYAAEFTSTECTDQPGSGALMGIGILTMGAPAHGERGRRPACVGSAQATSYPRTRGGGDCCVVHAGKVARVGSWLGRSSQ</sequence>
<dbReference type="HOGENOM" id="CLU_1470815_0_0_1"/>
<dbReference type="PaxDb" id="2903-EOD15121"/>
<dbReference type="EnsemblProtists" id="EOD15121">
    <property type="protein sequence ID" value="EOD15121"/>
    <property type="gene ID" value="EMIHUDRAFT_246063"/>
</dbReference>
<dbReference type="AlphaFoldDB" id="A0A0D3IV36"/>
<evidence type="ECO:0000313" key="2">
    <source>
        <dbReference type="Proteomes" id="UP000013827"/>
    </source>
</evidence>
<protein>
    <submittedName>
        <fullName evidence="1">Uncharacterized protein</fullName>
    </submittedName>
</protein>
<evidence type="ECO:0000313" key="1">
    <source>
        <dbReference type="EnsemblProtists" id="EOD15121"/>
    </source>
</evidence>
<reference evidence="1" key="2">
    <citation type="submission" date="2024-10" db="UniProtKB">
        <authorList>
            <consortium name="EnsemblProtists"/>
        </authorList>
    </citation>
    <scope>IDENTIFICATION</scope>
</reference>